<evidence type="ECO:0000313" key="2">
    <source>
        <dbReference type="Proteomes" id="UP000236731"/>
    </source>
</evidence>
<sequence>MLETFRFKCSFLTKKKVMDPATKLSVQNAIDDSIMFLDTDEIFYAKFLGRYQ</sequence>
<protein>
    <submittedName>
        <fullName evidence="1">Uncharacterized protein</fullName>
    </submittedName>
</protein>
<dbReference type="EMBL" id="FNUT01000015">
    <property type="protein sequence ID" value="SEG71787.1"/>
    <property type="molecule type" value="Genomic_DNA"/>
</dbReference>
<organism evidence="1 2">
    <name type="scientific">Sphingobacterium lactis</name>
    <dbReference type="NCBI Taxonomy" id="797291"/>
    <lineage>
        <taxon>Bacteria</taxon>
        <taxon>Pseudomonadati</taxon>
        <taxon>Bacteroidota</taxon>
        <taxon>Sphingobacteriia</taxon>
        <taxon>Sphingobacteriales</taxon>
        <taxon>Sphingobacteriaceae</taxon>
        <taxon>Sphingobacterium</taxon>
    </lineage>
</organism>
<evidence type="ECO:0000313" key="1">
    <source>
        <dbReference type="EMBL" id="SEG71787.1"/>
    </source>
</evidence>
<dbReference type="AlphaFoldDB" id="A0A1H6CG65"/>
<name>A0A1H6CG65_9SPHI</name>
<gene>
    <name evidence="1" type="ORF">SAMN05421877_11548</name>
</gene>
<dbReference type="Proteomes" id="UP000236731">
    <property type="component" value="Unassembled WGS sequence"/>
</dbReference>
<proteinExistence type="predicted"/>
<accession>A0A1H6CG65</accession>
<keyword evidence="2" id="KW-1185">Reference proteome</keyword>
<reference evidence="2" key="1">
    <citation type="submission" date="2016-10" db="EMBL/GenBank/DDBJ databases">
        <authorList>
            <person name="Varghese N."/>
            <person name="Submissions S."/>
        </authorList>
    </citation>
    <scope>NUCLEOTIDE SEQUENCE [LARGE SCALE GENOMIC DNA]</scope>
    <source>
        <strain evidence="2">DSM 22361</strain>
    </source>
</reference>